<reference evidence="3" key="1">
    <citation type="submission" date="2016-10" db="EMBL/GenBank/DDBJ databases">
        <authorList>
            <person name="Varghese N."/>
            <person name="Submissions S."/>
        </authorList>
    </citation>
    <scope>NUCLEOTIDE SEQUENCE [LARGE SCALE GENOMIC DNA]</scope>
    <source>
        <strain evidence="3">CGMCC 4.3568</strain>
    </source>
</reference>
<evidence type="ECO:0008006" key="4">
    <source>
        <dbReference type="Google" id="ProtNLM"/>
    </source>
</evidence>
<dbReference type="RefSeq" id="WP_091669463.1">
    <property type="nucleotide sequence ID" value="NZ_FOKG01000001.1"/>
</dbReference>
<dbReference type="Proteomes" id="UP000243799">
    <property type="component" value="Unassembled WGS sequence"/>
</dbReference>
<dbReference type="STRING" id="490629.SAMN05216266_101842"/>
<dbReference type="EMBL" id="FOKG01000001">
    <property type="protein sequence ID" value="SFA85123.1"/>
    <property type="molecule type" value="Genomic_DNA"/>
</dbReference>
<evidence type="ECO:0000313" key="3">
    <source>
        <dbReference type="Proteomes" id="UP000243799"/>
    </source>
</evidence>
<sequence length="174" mass="18488">MRGRACTALLAGLLLLASCARVEPGAAVFPPGAQPVTKGPFEDPCVLLSEEQLAELGLAAGEFTEANPKQRVPQGCDFRSADPDLNDNTLTLVISDEMSIAEYRGIDTPPDEEFELAGRTWGRYVGVFGEEACHLMLPLGESSFVALLSLNLTDKAKACDLPKVAAPMVGENLP</sequence>
<dbReference type="AlphaFoldDB" id="A0A1I0WAT4"/>
<gene>
    <name evidence="2" type="ORF">SAMN05216266_101842</name>
</gene>
<proteinExistence type="predicted"/>
<keyword evidence="1" id="KW-0732">Signal</keyword>
<name>A0A1I0WAT4_9PSEU</name>
<feature type="signal peptide" evidence="1">
    <location>
        <begin position="1"/>
        <end position="22"/>
    </location>
</feature>
<evidence type="ECO:0000313" key="2">
    <source>
        <dbReference type="EMBL" id="SFA85123.1"/>
    </source>
</evidence>
<feature type="chain" id="PRO_5039332338" description="DUF3558 domain-containing protein" evidence="1">
    <location>
        <begin position="23"/>
        <end position="174"/>
    </location>
</feature>
<organism evidence="2 3">
    <name type="scientific">Amycolatopsis marina</name>
    <dbReference type="NCBI Taxonomy" id="490629"/>
    <lineage>
        <taxon>Bacteria</taxon>
        <taxon>Bacillati</taxon>
        <taxon>Actinomycetota</taxon>
        <taxon>Actinomycetes</taxon>
        <taxon>Pseudonocardiales</taxon>
        <taxon>Pseudonocardiaceae</taxon>
        <taxon>Amycolatopsis</taxon>
    </lineage>
</organism>
<protein>
    <recommendedName>
        <fullName evidence="4">DUF3558 domain-containing protein</fullName>
    </recommendedName>
</protein>
<evidence type="ECO:0000256" key="1">
    <source>
        <dbReference type="SAM" id="SignalP"/>
    </source>
</evidence>
<keyword evidence="3" id="KW-1185">Reference proteome</keyword>
<dbReference type="PROSITE" id="PS51257">
    <property type="entry name" value="PROKAR_LIPOPROTEIN"/>
    <property type="match status" value="1"/>
</dbReference>
<accession>A0A1I0WAT4</accession>